<feature type="signal peptide" evidence="2">
    <location>
        <begin position="1"/>
        <end position="21"/>
    </location>
</feature>
<name>A0A0E0QSU9_ORYRU</name>
<proteinExistence type="predicted"/>
<reference evidence="3" key="2">
    <citation type="submission" date="2015-06" db="UniProtKB">
        <authorList>
            <consortium name="EnsemblPlants"/>
        </authorList>
    </citation>
    <scope>IDENTIFICATION</scope>
</reference>
<feature type="compositionally biased region" description="Basic and acidic residues" evidence="1">
    <location>
        <begin position="35"/>
        <end position="53"/>
    </location>
</feature>
<feature type="chain" id="PRO_5002371728" evidence="2">
    <location>
        <begin position="22"/>
        <end position="213"/>
    </location>
</feature>
<dbReference type="eggNOG" id="KOG1187">
    <property type="taxonomic scope" value="Eukaryota"/>
</dbReference>
<organism evidence="3 4">
    <name type="scientific">Oryza rufipogon</name>
    <name type="common">Brownbeard rice</name>
    <name type="synonym">Asian wild rice</name>
    <dbReference type="NCBI Taxonomy" id="4529"/>
    <lineage>
        <taxon>Eukaryota</taxon>
        <taxon>Viridiplantae</taxon>
        <taxon>Streptophyta</taxon>
        <taxon>Embryophyta</taxon>
        <taxon>Tracheophyta</taxon>
        <taxon>Spermatophyta</taxon>
        <taxon>Magnoliopsida</taxon>
        <taxon>Liliopsida</taxon>
        <taxon>Poales</taxon>
        <taxon>Poaceae</taxon>
        <taxon>BOP clade</taxon>
        <taxon>Oryzoideae</taxon>
        <taxon>Oryzeae</taxon>
        <taxon>Oryzinae</taxon>
        <taxon>Oryza</taxon>
    </lineage>
</organism>
<evidence type="ECO:0000256" key="2">
    <source>
        <dbReference type="SAM" id="SignalP"/>
    </source>
</evidence>
<dbReference type="Proteomes" id="UP000008022">
    <property type="component" value="Unassembled WGS sequence"/>
</dbReference>
<protein>
    <submittedName>
        <fullName evidence="3">Uncharacterized protein</fullName>
    </submittedName>
</protein>
<dbReference type="AlphaFoldDB" id="A0A0E0QSU9"/>
<evidence type="ECO:0000256" key="1">
    <source>
        <dbReference type="SAM" id="MobiDB-lite"/>
    </source>
</evidence>
<feature type="region of interest" description="Disordered" evidence="1">
    <location>
        <begin position="32"/>
        <end position="105"/>
    </location>
</feature>
<evidence type="ECO:0000313" key="3">
    <source>
        <dbReference type="EnsemblPlants" id="ORUFI09G15170.1"/>
    </source>
</evidence>
<dbReference type="EnsemblPlants" id="ORUFI09G15170.1">
    <property type="protein sequence ID" value="ORUFI09G15170.1"/>
    <property type="gene ID" value="ORUFI09G15170"/>
</dbReference>
<evidence type="ECO:0000313" key="4">
    <source>
        <dbReference type="Proteomes" id="UP000008022"/>
    </source>
</evidence>
<dbReference type="Gramene" id="ORUFI09G15170.1">
    <property type="protein sequence ID" value="ORUFI09G15170.1"/>
    <property type="gene ID" value="ORUFI09G15170"/>
</dbReference>
<keyword evidence="4" id="KW-1185">Reference proteome</keyword>
<accession>A0A0E0QSU9</accession>
<dbReference type="HOGENOM" id="CLU_1296209_0_0_1"/>
<feature type="compositionally biased region" description="Low complexity" evidence="1">
    <location>
        <begin position="85"/>
        <end position="102"/>
    </location>
</feature>
<dbReference type="STRING" id="4529.A0A0E0QSU9"/>
<feature type="compositionally biased region" description="Pro residues" evidence="1">
    <location>
        <begin position="72"/>
        <end position="84"/>
    </location>
</feature>
<reference evidence="4" key="1">
    <citation type="submission" date="2013-06" db="EMBL/GenBank/DDBJ databases">
        <authorList>
            <person name="Zhao Q."/>
        </authorList>
    </citation>
    <scope>NUCLEOTIDE SEQUENCE</scope>
    <source>
        <strain evidence="4">cv. W1943</strain>
    </source>
</reference>
<keyword evidence="2" id="KW-0732">Signal</keyword>
<sequence length="213" mass="22723">MPRATLSLLPLLSLPLSLSLAFLLYQASRRVVRSPGREGRGEGPTAGDRRRGGGGDAGAGRLGRRPATQRPPCGPPPGTSPRPPSSGRSRTSSSTATPSCSSPSCCCRTGHNSGKKSWEFPLFAGGCASGHRSVLIQNSDVAYLCNQMMLKLRDFYDPSKVQKGALLCFFSSIFQHKHKHNKSTMAVVGDGGAVAVIERRRLGLFWTGEGRRG</sequence>